<dbReference type="Proteomes" id="UP000008237">
    <property type="component" value="Unassembled WGS sequence"/>
</dbReference>
<dbReference type="EMBL" id="GL450443">
    <property type="protein sequence ID" value="EFN80974.1"/>
    <property type="molecule type" value="Genomic_DNA"/>
</dbReference>
<evidence type="ECO:0000256" key="1">
    <source>
        <dbReference type="SAM" id="MobiDB-lite"/>
    </source>
</evidence>
<evidence type="ECO:0000313" key="2">
    <source>
        <dbReference type="EMBL" id="EFN80974.1"/>
    </source>
</evidence>
<sequence>MSERSETPLHSPGTIGASSQGVQTRVWDPLSSQPRLGQMKERGLPLVGRSRAGEGKREGPPSLAAGTPVCNASKGGTSQDVIGHSGPDLGRKRPSGLEYPSASQAPWGRDPHGVEPYVRVRPSTSDPSITDRLGRVRRGSSLFGCQSTDV</sequence>
<evidence type="ECO:0000313" key="3">
    <source>
        <dbReference type="Proteomes" id="UP000008237"/>
    </source>
</evidence>
<accession>E2BTK8</accession>
<gene>
    <name evidence="2" type="ORF">EAI_05361</name>
</gene>
<proteinExistence type="predicted"/>
<dbReference type="InParanoid" id="E2BTK8"/>
<feature type="region of interest" description="Disordered" evidence="1">
    <location>
        <begin position="1"/>
        <end position="132"/>
    </location>
</feature>
<protein>
    <submittedName>
        <fullName evidence="2">Uncharacterized protein</fullName>
    </submittedName>
</protein>
<name>E2BTK8_HARSA</name>
<dbReference type="AlphaFoldDB" id="E2BTK8"/>
<reference evidence="2 3" key="1">
    <citation type="journal article" date="2010" name="Science">
        <title>Genomic comparison of the ants Camponotus floridanus and Harpegnathos saltator.</title>
        <authorList>
            <person name="Bonasio R."/>
            <person name="Zhang G."/>
            <person name="Ye C."/>
            <person name="Mutti N.S."/>
            <person name="Fang X."/>
            <person name="Qin N."/>
            <person name="Donahue G."/>
            <person name="Yang P."/>
            <person name="Li Q."/>
            <person name="Li C."/>
            <person name="Zhang P."/>
            <person name="Huang Z."/>
            <person name="Berger S.L."/>
            <person name="Reinberg D."/>
            <person name="Wang J."/>
            <person name="Liebig J."/>
        </authorList>
    </citation>
    <scope>NUCLEOTIDE SEQUENCE [LARGE SCALE GENOMIC DNA]</scope>
    <source>
        <strain evidence="2 3">R22 G/1</strain>
    </source>
</reference>
<keyword evidence="3" id="KW-1185">Reference proteome</keyword>
<organism evidence="3">
    <name type="scientific">Harpegnathos saltator</name>
    <name type="common">Jerdon's jumping ant</name>
    <dbReference type="NCBI Taxonomy" id="610380"/>
    <lineage>
        <taxon>Eukaryota</taxon>
        <taxon>Metazoa</taxon>
        <taxon>Ecdysozoa</taxon>
        <taxon>Arthropoda</taxon>
        <taxon>Hexapoda</taxon>
        <taxon>Insecta</taxon>
        <taxon>Pterygota</taxon>
        <taxon>Neoptera</taxon>
        <taxon>Endopterygota</taxon>
        <taxon>Hymenoptera</taxon>
        <taxon>Apocrita</taxon>
        <taxon>Aculeata</taxon>
        <taxon>Formicoidea</taxon>
        <taxon>Formicidae</taxon>
        <taxon>Ponerinae</taxon>
        <taxon>Ponerini</taxon>
        <taxon>Harpegnathos</taxon>
    </lineage>
</organism>